<dbReference type="EMBL" id="MFLY01000015">
    <property type="protein sequence ID" value="OGG73056.1"/>
    <property type="molecule type" value="Genomic_DNA"/>
</dbReference>
<dbReference type="AlphaFoldDB" id="A0A1F6EHD8"/>
<feature type="region of interest" description="Disordered" evidence="1">
    <location>
        <begin position="40"/>
        <end position="65"/>
    </location>
</feature>
<sequence>MFTVGQKVCLWHIGRRNGLTVPVLKEVIVTITEVKTDVPNEVSGKPMSDQSLRGTGDDGKPYEKHWDSWPEEQLRDFATSWSMREDGATESDPFPDWIPREAVHAYNSMVLYRKHHIGADEQVVLLDSTGQPAKPKGDITHCATHDRYQHAGTECFHCLMARRKKSA</sequence>
<gene>
    <name evidence="2" type="ORF">A3A38_01920</name>
</gene>
<evidence type="ECO:0000313" key="2">
    <source>
        <dbReference type="EMBL" id="OGG73056.1"/>
    </source>
</evidence>
<evidence type="ECO:0000256" key="1">
    <source>
        <dbReference type="SAM" id="MobiDB-lite"/>
    </source>
</evidence>
<protein>
    <submittedName>
        <fullName evidence="2">Uncharacterized protein</fullName>
    </submittedName>
</protein>
<name>A0A1F6EHD8_9BACT</name>
<comment type="caution">
    <text evidence="2">The sequence shown here is derived from an EMBL/GenBank/DDBJ whole genome shotgun (WGS) entry which is preliminary data.</text>
</comment>
<proteinExistence type="predicted"/>
<reference evidence="2 3" key="1">
    <citation type="journal article" date="2016" name="Nat. Commun.">
        <title>Thousands of microbial genomes shed light on interconnected biogeochemical processes in an aquifer system.</title>
        <authorList>
            <person name="Anantharaman K."/>
            <person name="Brown C.T."/>
            <person name="Hug L.A."/>
            <person name="Sharon I."/>
            <person name="Castelle C.J."/>
            <person name="Probst A.J."/>
            <person name="Thomas B.C."/>
            <person name="Singh A."/>
            <person name="Wilkins M.J."/>
            <person name="Karaoz U."/>
            <person name="Brodie E.L."/>
            <person name="Williams K.H."/>
            <person name="Hubbard S.S."/>
            <person name="Banfield J.F."/>
        </authorList>
    </citation>
    <scope>NUCLEOTIDE SEQUENCE [LARGE SCALE GENOMIC DNA]</scope>
</reference>
<feature type="compositionally biased region" description="Basic and acidic residues" evidence="1">
    <location>
        <begin position="55"/>
        <end position="65"/>
    </location>
</feature>
<accession>A0A1F6EHD8</accession>
<dbReference type="Proteomes" id="UP000177306">
    <property type="component" value="Unassembled WGS sequence"/>
</dbReference>
<organism evidence="2 3">
    <name type="scientific">Candidatus Kaiserbacteria bacterium RIFCSPLOWO2_01_FULL_53_17</name>
    <dbReference type="NCBI Taxonomy" id="1798511"/>
    <lineage>
        <taxon>Bacteria</taxon>
        <taxon>Candidatus Kaiseribacteriota</taxon>
    </lineage>
</organism>
<evidence type="ECO:0000313" key="3">
    <source>
        <dbReference type="Proteomes" id="UP000177306"/>
    </source>
</evidence>